<feature type="non-terminal residue" evidence="5">
    <location>
        <position position="1"/>
    </location>
</feature>
<comment type="caution">
    <text evidence="5">The sequence shown here is derived from an EMBL/GenBank/DDBJ whole genome shotgun (WGS) entry which is preliminary data.</text>
</comment>
<dbReference type="PROSITE" id="PS50035">
    <property type="entry name" value="PLD"/>
    <property type="match status" value="1"/>
</dbReference>
<sequence>ARRSIRLNTYEITDRRVEHALAAARARGVRVEILLSRRVYRSPGRVRLELAWCHRAQITCRLSPPRFRFDHAKYFLVDGRTAWIGTLNMTYDGFTRNREAALVTSAPSVVRATRAVFRADWHDRPAGPATRRALVLSPHSGFVFRHLLAPHGPVAIETEEFYPPHRLQNEMEHLGRQLRLILPARAVYDRAEQYRLCLLAHAGVRIRLLRSPYPHIKLVL</sequence>
<feature type="domain" description="PLD phosphodiesterase" evidence="4">
    <location>
        <begin position="66"/>
        <end position="93"/>
    </location>
</feature>
<accession>T1AM93</accession>
<feature type="non-terminal residue" evidence="5">
    <location>
        <position position="220"/>
    </location>
</feature>
<dbReference type="InterPro" id="IPR001736">
    <property type="entry name" value="PLipase_D/transphosphatidylase"/>
</dbReference>
<evidence type="ECO:0000256" key="2">
    <source>
        <dbReference type="ARBA" id="ARBA00022963"/>
    </source>
</evidence>
<dbReference type="EMBL" id="AUZY01004802">
    <property type="protein sequence ID" value="EQD61731.1"/>
    <property type="molecule type" value="Genomic_DNA"/>
</dbReference>
<dbReference type="Gene3D" id="3.30.870.10">
    <property type="entry name" value="Endonuclease Chain A"/>
    <property type="match status" value="1"/>
</dbReference>
<dbReference type="GO" id="GO:0016891">
    <property type="term" value="F:RNA endonuclease activity producing 5'-phosphomonoesters, hydrolytic mechanism"/>
    <property type="evidence" value="ECO:0007669"/>
    <property type="project" value="TreeGrafter"/>
</dbReference>
<keyword evidence="3" id="KW-0443">Lipid metabolism</keyword>
<reference evidence="5" key="1">
    <citation type="submission" date="2013-08" db="EMBL/GenBank/DDBJ databases">
        <authorList>
            <person name="Mendez C."/>
            <person name="Richter M."/>
            <person name="Ferrer M."/>
            <person name="Sanchez J."/>
        </authorList>
    </citation>
    <scope>NUCLEOTIDE SEQUENCE</scope>
</reference>
<dbReference type="GO" id="GO:0016042">
    <property type="term" value="P:lipid catabolic process"/>
    <property type="evidence" value="ECO:0007669"/>
    <property type="project" value="UniProtKB-KW"/>
</dbReference>
<evidence type="ECO:0000313" key="5">
    <source>
        <dbReference type="EMBL" id="EQD61731.1"/>
    </source>
</evidence>
<proteinExistence type="predicted"/>
<evidence type="ECO:0000256" key="3">
    <source>
        <dbReference type="ARBA" id="ARBA00023098"/>
    </source>
</evidence>
<dbReference type="SUPFAM" id="SSF56024">
    <property type="entry name" value="Phospholipase D/nuclease"/>
    <property type="match status" value="1"/>
</dbReference>
<dbReference type="PANTHER" id="PTHR43856:SF1">
    <property type="entry name" value="MITOCHONDRIAL CARDIOLIPIN HYDROLASE"/>
    <property type="match status" value="1"/>
</dbReference>
<name>T1AM93_9ZZZZ</name>
<evidence type="ECO:0000256" key="1">
    <source>
        <dbReference type="ARBA" id="ARBA00022801"/>
    </source>
</evidence>
<keyword evidence="2" id="KW-0442">Lipid degradation</keyword>
<gene>
    <name evidence="5" type="ORF">B1B_07546</name>
</gene>
<reference evidence="5" key="2">
    <citation type="journal article" date="2014" name="ISME J.">
        <title>Microbial stratification in low pH oxic and suboxic macroscopic growths along an acid mine drainage.</title>
        <authorList>
            <person name="Mendez-Garcia C."/>
            <person name="Mesa V."/>
            <person name="Sprenger R.R."/>
            <person name="Richter M."/>
            <person name="Diez M.S."/>
            <person name="Solano J."/>
            <person name="Bargiela R."/>
            <person name="Golyshina O.V."/>
            <person name="Manteca A."/>
            <person name="Ramos J.L."/>
            <person name="Gallego J.R."/>
            <person name="Llorente I."/>
            <person name="Martins Dos Santos V.A."/>
            <person name="Jensen O.N."/>
            <person name="Pelaez A.I."/>
            <person name="Sanchez J."/>
            <person name="Ferrer M."/>
        </authorList>
    </citation>
    <scope>NUCLEOTIDE SEQUENCE</scope>
</reference>
<protein>
    <submittedName>
        <fullName evidence="5">Cardiolipin synthase</fullName>
    </submittedName>
</protein>
<organism evidence="5">
    <name type="scientific">mine drainage metagenome</name>
    <dbReference type="NCBI Taxonomy" id="410659"/>
    <lineage>
        <taxon>unclassified sequences</taxon>
        <taxon>metagenomes</taxon>
        <taxon>ecological metagenomes</taxon>
    </lineage>
</organism>
<dbReference type="Pfam" id="PF13091">
    <property type="entry name" value="PLDc_2"/>
    <property type="match status" value="1"/>
</dbReference>
<dbReference type="InterPro" id="IPR025202">
    <property type="entry name" value="PLD-like_dom"/>
</dbReference>
<evidence type="ECO:0000259" key="4">
    <source>
        <dbReference type="PROSITE" id="PS50035"/>
    </source>
</evidence>
<dbReference type="PANTHER" id="PTHR43856">
    <property type="entry name" value="CARDIOLIPIN HYDROLASE"/>
    <property type="match status" value="1"/>
</dbReference>
<dbReference type="InterPro" id="IPR051406">
    <property type="entry name" value="PLD_domain"/>
</dbReference>
<dbReference type="AlphaFoldDB" id="T1AM93"/>
<keyword evidence="1" id="KW-0378">Hydrolase</keyword>